<evidence type="ECO:0000256" key="5">
    <source>
        <dbReference type="RuleBase" id="RU364002"/>
    </source>
</evidence>
<gene>
    <name evidence="7" type="primary">KRFB_8</name>
    <name evidence="7" type="ORF">RLOC_00011278</name>
</gene>
<keyword evidence="4" id="KW-0007">Acetylation</keyword>
<proteinExistence type="inferred from homology"/>
<dbReference type="PANTHER" id="PTHR31203:SF1">
    <property type="entry name" value="BETA-KERATIN-RELATED PROTEIN-RELATED"/>
    <property type="match status" value="1"/>
</dbReference>
<evidence type="ECO:0000256" key="1">
    <source>
        <dbReference type="ARBA" id="ARBA00008702"/>
    </source>
</evidence>
<accession>A0A218UA13</accession>
<protein>
    <recommendedName>
        <fullName evidence="5">Keratin</fullName>
    </recommendedName>
</protein>
<dbReference type="EMBL" id="MUZQ01000566">
    <property type="protein sequence ID" value="OWK50340.1"/>
    <property type="molecule type" value="Genomic_DNA"/>
</dbReference>
<evidence type="ECO:0000313" key="7">
    <source>
        <dbReference type="EMBL" id="OWK50340.1"/>
    </source>
</evidence>
<sequence length="171" mass="17619">MGQSCPTPSDQHKSQPRASVPHTLLLTPSPPAPADNELLQPYNPVLPHPLSSRTLHSTPMACNTLCQPCGPTPLANSCNEPCALQCQDSRVIINPSPVLVTLPGPIMTSFPQNTAVGSTSSAAVGTELSAQGQPISGGFGGFGYGLGYGRGFGYGLGGLGCYGRRGYGYTC</sequence>
<dbReference type="Proteomes" id="UP000197619">
    <property type="component" value="Unassembled WGS sequence"/>
</dbReference>
<dbReference type="InterPro" id="IPR003461">
    <property type="entry name" value="Keratin"/>
</dbReference>
<evidence type="ECO:0000313" key="8">
    <source>
        <dbReference type="Proteomes" id="UP000197619"/>
    </source>
</evidence>
<feature type="region of interest" description="Disordered" evidence="6">
    <location>
        <begin position="1"/>
        <end position="36"/>
    </location>
</feature>
<dbReference type="GO" id="GO:0005882">
    <property type="term" value="C:intermediate filament"/>
    <property type="evidence" value="ECO:0007669"/>
    <property type="project" value="UniProtKB-KW"/>
</dbReference>
<dbReference type="GO" id="GO:0005200">
    <property type="term" value="F:structural constituent of cytoskeleton"/>
    <property type="evidence" value="ECO:0007669"/>
    <property type="project" value="InterPro"/>
</dbReference>
<dbReference type="PANTHER" id="PTHR31203">
    <property type="entry name" value="BETA-KERATIN-RELATED PROTEIN-RELATED"/>
    <property type="match status" value="1"/>
</dbReference>
<evidence type="ECO:0000256" key="4">
    <source>
        <dbReference type="ARBA" id="ARBA00022990"/>
    </source>
</evidence>
<reference evidence="7 8" key="1">
    <citation type="submission" date="2017-05" db="EMBL/GenBank/DDBJ databases">
        <title>Genome of assembly of the Bengalese finch, Lonchura striata domestica.</title>
        <authorList>
            <person name="Colquitt B.M."/>
            <person name="Brainard M.S."/>
        </authorList>
    </citation>
    <scope>NUCLEOTIDE SEQUENCE [LARGE SCALE GENOMIC DNA]</scope>
    <source>
        <strain evidence="7">White83orange57</strain>
    </source>
</reference>
<dbReference type="STRING" id="299123.ENSLSDP00000016332"/>
<evidence type="ECO:0000256" key="6">
    <source>
        <dbReference type="SAM" id="MobiDB-lite"/>
    </source>
</evidence>
<organism evidence="7 8">
    <name type="scientific">Lonchura striata</name>
    <name type="common">white-rumped munia</name>
    <dbReference type="NCBI Taxonomy" id="40157"/>
    <lineage>
        <taxon>Eukaryota</taxon>
        <taxon>Metazoa</taxon>
        <taxon>Chordata</taxon>
        <taxon>Craniata</taxon>
        <taxon>Vertebrata</taxon>
        <taxon>Euteleostomi</taxon>
        <taxon>Archelosauria</taxon>
        <taxon>Archosauria</taxon>
        <taxon>Dinosauria</taxon>
        <taxon>Saurischia</taxon>
        <taxon>Theropoda</taxon>
        <taxon>Coelurosauria</taxon>
        <taxon>Aves</taxon>
        <taxon>Neognathae</taxon>
        <taxon>Neoaves</taxon>
        <taxon>Telluraves</taxon>
        <taxon>Australaves</taxon>
        <taxon>Passeriformes</taxon>
        <taxon>Passeroidea</taxon>
        <taxon>Estrildidae</taxon>
        <taxon>Estrildinae</taxon>
        <taxon>Lonchura</taxon>
    </lineage>
</organism>
<keyword evidence="8" id="KW-1185">Reference proteome</keyword>
<evidence type="ECO:0000256" key="2">
    <source>
        <dbReference type="ARBA" id="ARBA00011806"/>
    </source>
</evidence>
<evidence type="ECO:0000256" key="3">
    <source>
        <dbReference type="ARBA" id="ARBA00022744"/>
    </source>
</evidence>
<dbReference type="Pfam" id="PF02422">
    <property type="entry name" value="Keratin"/>
    <property type="match status" value="1"/>
</dbReference>
<name>A0A218UA13_9PASE</name>
<comment type="similarity">
    <text evidence="1 5">Belongs to the avian keratin family.</text>
</comment>
<comment type="subunit">
    <text evidence="2 5">The avian keratins (F-ker, S-ker, C-ker and B-ker) are a complex mixture of very similar polypeptides.</text>
</comment>
<dbReference type="AlphaFoldDB" id="A0A218UA13"/>
<comment type="caution">
    <text evidence="7">The sequence shown here is derived from an EMBL/GenBank/DDBJ whole genome shotgun (WGS) entry which is preliminary data.</text>
</comment>
<keyword evidence="3 5" id="KW-0416">Keratin</keyword>